<dbReference type="Proteomes" id="UP001236657">
    <property type="component" value="Chromosome"/>
</dbReference>
<dbReference type="NCBIfam" id="TIGR01869">
    <property type="entry name" value="casC_Cse4"/>
    <property type="match status" value="1"/>
</dbReference>
<sequence length="352" mass="38553">MSRFVQLHLLTSYPPANLNRDDLGRPKTAMMGGEPRLRVSSQSLKRAWRTSEVFAEGLKGHIGTRTKEMGLEIFKQLREKGIAKKEAMDWTKLIAEQFGKLKKANKDNELQELEIEQLAHFSPEERQGIDTLVAALAERKSKPEESELTLLRKKHTAADIALFGRMLASSPAFNTEAAAQVAHAISVHSIVVEDDFFTAVDDLNNGEDDSGASHLGETEFAAGLFYLYLCIDKDLLVKNLSGDEALANKTLEALIESTATVSPSGKQNSFASRARASYILCETGKQQPRSLSVAYLKPVRGGDMLISAIKQLETTLESMDKVYGACADKRCSMNAVAVEGSLQAIIQCATEA</sequence>
<keyword evidence="2" id="KW-1185">Reference proteome</keyword>
<reference evidence="1 2" key="1">
    <citation type="submission" date="2023-08" db="EMBL/GenBank/DDBJ databases">
        <title>New molecular markers tilS and rpoB for phylogenetic and monitoring studies of the genus Thiothrix biodiversity.</title>
        <authorList>
            <person name="Ravin N.V."/>
            <person name="Smolyakov D."/>
            <person name="Markov N.D."/>
            <person name="Beletsky A.V."/>
            <person name="Mardanov A.V."/>
            <person name="Rudenko T.S."/>
            <person name="Grabovich M.Y."/>
        </authorList>
    </citation>
    <scope>NUCLEOTIDE SEQUENCE [LARGE SCALE GENOMIC DNA]</scope>
    <source>
        <strain evidence="1 2">MK1</strain>
    </source>
</reference>
<accession>A0ABY9MSK4</accession>
<proteinExistence type="predicted"/>
<gene>
    <name evidence="1" type="primary">cas7e</name>
    <name evidence="1" type="ORF">RCF98_02090</name>
</gene>
<evidence type="ECO:0000313" key="2">
    <source>
        <dbReference type="Proteomes" id="UP001236657"/>
    </source>
</evidence>
<dbReference type="RefSeq" id="WP_308895851.1">
    <property type="nucleotide sequence ID" value="NZ_CP133218.1"/>
</dbReference>
<dbReference type="Pfam" id="PF09344">
    <property type="entry name" value="Cas_CT1975"/>
    <property type="match status" value="1"/>
</dbReference>
<name>A0ABY9MSK4_9GAMM</name>
<organism evidence="1 2">
    <name type="scientific">Thiothrix lacustris</name>
    <dbReference type="NCBI Taxonomy" id="525917"/>
    <lineage>
        <taxon>Bacteria</taxon>
        <taxon>Pseudomonadati</taxon>
        <taxon>Pseudomonadota</taxon>
        <taxon>Gammaproteobacteria</taxon>
        <taxon>Thiotrichales</taxon>
        <taxon>Thiotrichaceae</taxon>
        <taxon>Thiothrix</taxon>
    </lineage>
</organism>
<evidence type="ECO:0000313" key="1">
    <source>
        <dbReference type="EMBL" id="WML91155.1"/>
    </source>
</evidence>
<dbReference type="InterPro" id="IPR010148">
    <property type="entry name" value="CRISPR-assoc_prot_CT1975"/>
</dbReference>
<protein>
    <submittedName>
        <fullName evidence="1">Type I-E CRISPR-associated protein Cas7/Cse4/CasC</fullName>
    </submittedName>
</protein>
<dbReference type="EMBL" id="CP133218">
    <property type="protein sequence ID" value="WML91155.1"/>
    <property type="molecule type" value="Genomic_DNA"/>
</dbReference>